<evidence type="ECO:0000256" key="6">
    <source>
        <dbReference type="SAM" id="MobiDB-lite"/>
    </source>
</evidence>
<feature type="transmembrane region" description="Helical" evidence="7">
    <location>
        <begin position="425"/>
        <end position="447"/>
    </location>
</feature>
<keyword evidence="10" id="KW-1185">Reference proteome</keyword>
<dbReference type="InterPro" id="IPR020846">
    <property type="entry name" value="MFS_dom"/>
</dbReference>
<evidence type="ECO:0000256" key="7">
    <source>
        <dbReference type="SAM" id="Phobius"/>
    </source>
</evidence>
<dbReference type="InterPro" id="IPR036259">
    <property type="entry name" value="MFS_trans_sf"/>
</dbReference>
<feature type="region of interest" description="Disordered" evidence="6">
    <location>
        <begin position="1"/>
        <end position="28"/>
    </location>
</feature>
<dbReference type="InterPro" id="IPR011701">
    <property type="entry name" value="MFS"/>
</dbReference>
<dbReference type="AlphaFoldDB" id="A0A166W5D7"/>
<gene>
    <name evidence="9" type="ORF">FIBSPDRAFT_1035978</name>
</gene>
<evidence type="ECO:0000313" key="10">
    <source>
        <dbReference type="Proteomes" id="UP000076532"/>
    </source>
</evidence>
<evidence type="ECO:0000256" key="2">
    <source>
        <dbReference type="ARBA" id="ARBA00022448"/>
    </source>
</evidence>
<keyword evidence="4 7" id="KW-1133">Transmembrane helix</keyword>
<evidence type="ECO:0000313" key="9">
    <source>
        <dbReference type="EMBL" id="KZP33392.1"/>
    </source>
</evidence>
<evidence type="ECO:0000259" key="8">
    <source>
        <dbReference type="PROSITE" id="PS50850"/>
    </source>
</evidence>
<feature type="compositionally biased region" description="Acidic residues" evidence="6">
    <location>
        <begin position="1"/>
        <end position="11"/>
    </location>
</feature>
<feature type="transmembrane region" description="Helical" evidence="7">
    <location>
        <begin position="167"/>
        <end position="190"/>
    </location>
</feature>
<comment type="subcellular location">
    <subcellularLocation>
        <location evidence="1">Membrane</location>
        <topology evidence="1">Multi-pass membrane protein</topology>
    </subcellularLocation>
</comment>
<dbReference type="GO" id="GO:0022857">
    <property type="term" value="F:transmembrane transporter activity"/>
    <property type="evidence" value="ECO:0007669"/>
    <property type="project" value="InterPro"/>
</dbReference>
<feature type="transmembrane region" description="Helical" evidence="7">
    <location>
        <begin position="76"/>
        <end position="96"/>
    </location>
</feature>
<feature type="transmembrane region" description="Helical" evidence="7">
    <location>
        <begin position="210"/>
        <end position="232"/>
    </location>
</feature>
<feature type="transmembrane region" description="Helical" evidence="7">
    <location>
        <begin position="379"/>
        <end position="405"/>
    </location>
</feature>
<evidence type="ECO:0000256" key="3">
    <source>
        <dbReference type="ARBA" id="ARBA00022692"/>
    </source>
</evidence>
<accession>A0A166W5D7</accession>
<proteinExistence type="predicted"/>
<feature type="transmembrane region" description="Helical" evidence="7">
    <location>
        <begin position="34"/>
        <end position="55"/>
    </location>
</feature>
<dbReference type="Gene3D" id="1.20.1250.20">
    <property type="entry name" value="MFS general substrate transporter like domains"/>
    <property type="match status" value="1"/>
</dbReference>
<feature type="transmembrane region" description="Helical" evidence="7">
    <location>
        <begin position="317"/>
        <end position="336"/>
    </location>
</feature>
<feature type="domain" description="Major facilitator superfamily (MFS) profile" evidence="8">
    <location>
        <begin position="32"/>
        <end position="478"/>
    </location>
</feature>
<evidence type="ECO:0000256" key="4">
    <source>
        <dbReference type="ARBA" id="ARBA00022989"/>
    </source>
</evidence>
<dbReference type="Proteomes" id="UP000076532">
    <property type="component" value="Unassembled WGS sequence"/>
</dbReference>
<keyword evidence="5 7" id="KW-0472">Membrane</keyword>
<organism evidence="9 10">
    <name type="scientific">Athelia psychrophila</name>
    <dbReference type="NCBI Taxonomy" id="1759441"/>
    <lineage>
        <taxon>Eukaryota</taxon>
        <taxon>Fungi</taxon>
        <taxon>Dikarya</taxon>
        <taxon>Basidiomycota</taxon>
        <taxon>Agaricomycotina</taxon>
        <taxon>Agaricomycetes</taxon>
        <taxon>Agaricomycetidae</taxon>
        <taxon>Atheliales</taxon>
        <taxon>Atheliaceae</taxon>
        <taxon>Athelia</taxon>
    </lineage>
</organism>
<dbReference type="SUPFAM" id="SSF103473">
    <property type="entry name" value="MFS general substrate transporter"/>
    <property type="match status" value="1"/>
</dbReference>
<dbReference type="Pfam" id="PF07690">
    <property type="entry name" value="MFS_1"/>
    <property type="match status" value="1"/>
</dbReference>
<dbReference type="GO" id="GO:0016020">
    <property type="term" value="C:membrane"/>
    <property type="evidence" value="ECO:0007669"/>
    <property type="project" value="UniProtKB-SubCell"/>
</dbReference>
<keyword evidence="3 7" id="KW-0812">Transmembrane</keyword>
<keyword evidence="2" id="KW-0813">Transport</keyword>
<dbReference type="OrthoDB" id="419616at2759"/>
<dbReference type="PROSITE" id="PS50850">
    <property type="entry name" value="MFS"/>
    <property type="match status" value="1"/>
</dbReference>
<feature type="transmembrane region" description="Helical" evidence="7">
    <location>
        <begin position="348"/>
        <end position="367"/>
    </location>
</feature>
<feature type="transmembrane region" description="Helical" evidence="7">
    <location>
        <begin position="276"/>
        <end position="305"/>
    </location>
</feature>
<dbReference type="PANTHER" id="PTHR23504">
    <property type="entry name" value="MAJOR FACILITATOR SUPERFAMILY DOMAIN-CONTAINING PROTEIN 10"/>
    <property type="match status" value="1"/>
</dbReference>
<feature type="transmembrane region" description="Helical" evidence="7">
    <location>
        <begin position="453"/>
        <end position="473"/>
    </location>
</feature>
<protein>
    <submittedName>
        <fullName evidence="9">MFS general substrate transporter</fullName>
    </submittedName>
</protein>
<evidence type="ECO:0000256" key="1">
    <source>
        <dbReference type="ARBA" id="ARBA00004141"/>
    </source>
</evidence>
<dbReference type="EMBL" id="KV417482">
    <property type="protein sequence ID" value="KZP33392.1"/>
    <property type="molecule type" value="Genomic_DNA"/>
</dbReference>
<sequence>MVSLNFEDDSESTLFLPDQERDQESESLSRPTPWLQVTAIFTVSFAETVVVVFAYPFLGNFVRSLDKTQSPTRMGYILGLQDSICHLTAAAAVLVWGGVSDHYGRKYVMLACCMGLATSLVGFGSSKTITALIFWKAFQGLFRANKPIIKTAAAELARGDEAKMAKIFGIMPAVYAAAATVGPLIGGTFAEPYVRFPSAFDGPFWRSYPYLLPCLLAACGCVGAFLMILTIFNETLPSKRRSLIAVEWTGDGVLPNTDQSESVGEHHSLTKPSRRLVMLLISYALIVTLDLSFSSTFAFFLSAPVQYGGLGFSPGDIGMLLGVAGIFHGIFQALFFARIHTYWEPRKVYAIAVAAYIPIYLSMPIMNTLARNAGRNTPMIWVLLAILEMAVTFNYTAFSCMYIFITQACPSPEALGRTHAAAQTVFSIMGAIGPVTVTSLVVASVEYNLLGGYLAYIIMAALSLIAALHGFLLETDAADAVKLLQAEHIITALDVAIAKSGIANYLGPVIAIRGMRSYFEVDTLGPPALFQAAVVLLEACQYGNSFVMSTAAASIGNMLPMPAPA</sequence>
<feature type="transmembrane region" description="Helical" evidence="7">
    <location>
        <begin position="108"/>
        <end position="135"/>
    </location>
</feature>
<evidence type="ECO:0000256" key="5">
    <source>
        <dbReference type="ARBA" id="ARBA00023136"/>
    </source>
</evidence>
<dbReference type="PANTHER" id="PTHR23504:SF15">
    <property type="entry name" value="MAJOR FACILITATOR SUPERFAMILY (MFS) PROFILE DOMAIN-CONTAINING PROTEIN"/>
    <property type="match status" value="1"/>
</dbReference>
<reference evidence="9 10" key="1">
    <citation type="journal article" date="2016" name="Mol. Biol. Evol.">
        <title>Comparative Genomics of Early-Diverging Mushroom-Forming Fungi Provides Insights into the Origins of Lignocellulose Decay Capabilities.</title>
        <authorList>
            <person name="Nagy L.G."/>
            <person name="Riley R."/>
            <person name="Tritt A."/>
            <person name="Adam C."/>
            <person name="Daum C."/>
            <person name="Floudas D."/>
            <person name="Sun H."/>
            <person name="Yadav J.S."/>
            <person name="Pangilinan J."/>
            <person name="Larsson K.H."/>
            <person name="Matsuura K."/>
            <person name="Barry K."/>
            <person name="Labutti K."/>
            <person name="Kuo R."/>
            <person name="Ohm R.A."/>
            <person name="Bhattacharya S.S."/>
            <person name="Shirouzu T."/>
            <person name="Yoshinaga Y."/>
            <person name="Martin F.M."/>
            <person name="Grigoriev I.V."/>
            <person name="Hibbett D.S."/>
        </authorList>
    </citation>
    <scope>NUCLEOTIDE SEQUENCE [LARGE SCALE GENOMIC DNA]</scope>
    <source>
        <strain evidence="9 10">CBS 109695</strain>
    </source>
</reference>
<name>A0A166W5D7_9AGAM</name>